<protein>
    <submittedName>
        <fullName evidence="3">Putative short-chain dehydrogenase/reductase</fullName>
    </submittedName>
</protein>
<name>A0A401ZND5_9CHLR</name>
<dbReference type="NCBIfam" id="NF004846">
    <property type="entry name" value="PRK06197.1"/>
    <property type="match status" value="1"/>
</dbReference>
<dbReference type="EMBL" id="BIFQ01000002">
    <property type="protein sequence ID" value="GCE08320.1"/>
    <property type="molecule type" value="Genomic_DNA"/>
</dbReference>
<evidence type="ECO:0000256" key="2">
    <source>
        <dbReference type="RuleBase" id="RU000363"/>
    </source>
</evidence>
<dbReference type="PANTHER" id="PTHR43157:SF31">
    <property type="entry name" value="PHOSPHATIDYLINOSITOL-GLYCAN BIOSYNTHESIS CLASS F PROTEIN"/>
    <property type="match status" value="1"/>
</dbReference>
<dbReference type="SUPFAM" id="SSF51735">
    <property type="entry name" value="NAD(P)-binding Rossmann-fold domains"/>
    <property type="match status" value="1"/>
</dbReference>
<reference evidence="4" key="1">
    <citation type="submission" date="2018-12" db="EMBL/GenBank/DDBJ databases">
        <title>Tengunoibacter tsumagoiensis gen. nov., sp. nov., Dictyobacter kobayashii sp. nov., D. alpinus sp. nov., and D. joshuensis sp. nov. and description of Dictyobacteraceae fam. nov. within the order Ktedonobacterales isolated from Tengu-no-mugimeshi.</title>
        <authorList>
            <person name="Wang C.M."/>
            <person name="Zheng Y."/>
            <person name="Sakai Y."/>
            <person name="Toyoda A."/>
            <person name="Minakuchi Y."/>
            <person name="Abe K."/>
            <person name="Yokota A."/>
            <person name="Yabe S."/>
        </authorList>
    </citation>
    <scope>NUCLEOTIDE SEQUENCE [LARGE SCALE GENOMIC DNA]</scope>
    <source>
        <strain evidence="4">S-27</strain>
    </source>
</reference>
<dbReference type="OrthoDB" id="9809821at2"/>
<dbReference type="Pfam" id="PF00106">
    <property type="entry name" value="adh_short"/>
    <property type="match status" value="1"/>
</dbReference>
<sequence length="302" mass="31918">MSTFSFADIPNMTGKTVIVTGANSGIGLVAARTLAEAGARVVFAVRNIEKGKGAATAIAGVTEVRQLDLASLDSVRAFAAGWDGGIDLLINNAGVSEKELSRTADGFEMTFGTNHLGHFALTNLLLPHITGRVVTVASQAERIGRLDFDDLNWEHKPYKGSPAYAQSKLANLLFTAELQRRLDAAGSSVLAIAAHPGFVATDIYNHAGVRPSGLSATMIRLLAQDANMGALPTLYAAVADIPGNSFAGPRHFAHMRGAPMLIGRSATAQNADIARHLWAISEQFTGVRFPLQPVRPLADLPL</sequence>
<evidence type="ECO:0000313" key="4">
    <source>
        <dbReference type="Proteomes" id="UP000287224"/>
    </source>
</evidence>
<dbReference type="GO" id="GO:0016491">
    <property type="term" value="F:oxidoreductase activity"/>
    <property type="evidence" value="ECO:0007669"/>
    <property type="project" value="UniProtKB-KW"/>
</dbReference>
<keyword evidence="1" id="KW-0560">Oxidoreductase</keyword>
<comment type="caution">
    <text evidence="3">The sequence shown here is derived from an EMBL/GenBank/DDBJ whole genome shotgun (WGS) entry which is preliminary data.</text>
</comment>
<proteinExistence type="inferred from homology"/>
<dbReference type="Gene3D" id="3.40.50.720">
    <property type="entry name" value="NAD(P)-binding Rossmann-like Domain"/>
    <property type="match status" value="1"/>
</dbReference>
<dbReference type="PANTHER" id="PTHR43157">
    <property type="entry name" value="PHOSPHATIDYLINOSITOL-GLYCAN BIOSYNTHESIS CLASS F PROTEIN-RELATED"/>
    <property type="match status" value="1"/>
</dbReference>
<organism evidence="3 4">
    <name type="scientific">Dictyobacter aurantiacus</name>
    <dbReference type="NCBI Taxonomy" id="1936993"/>
    <lineage>
        <taxon>Bacteria</taxon>
        <taxon>Bacillati</taxon>
        <taxon>Chloroflexota</taxon>
        <taxon>Ktedonobacteria</taxon>
        <taxon>Ktedonobacterales</taxon>
        <taxon>Dictyobacteraceae</taxon>
        <taxon>Dictyobacter</taxon>
    </lineage>
</organism>
<dbReference type="InterPro" id="IPR002347">
    <property type="entry name" value="SDR_fam"/>
</dbReference>
<dbReference type="Proteomes" id="UP000287224">
    <property type="component" value="Unassembled WGS sequence"/>
</dbReference>
<comment type="similarity">
    <text evidence="2">Belongs to the short-chain dehydrogenases/reductases (SDR) family.</text>
</comment>
<keyword evidence="4" id="KW-1185">Reference proteome</keyword>
<evidence type="ECO:0000313" key="3">
    <source>
        <dbReference type="EMBL" id="GCE08320.1"/>
    </source>
</evidence>
<dbReference type="PRINTS" id="PR00081">
    <property type="entry name" value="GDHRDH"/>
</dbReference>
<dbReference type="RefSeq" id="WP_126600799.1">
    <property type="nucleotide sequence ID" value="NZ_BIFQ01000002.1"/>
</dbReference>
<accession>A0A401ZND5</accession>
<dbReference type="AlphaFoldDB" id="A0A401ZND5"/>
<gene>
    <name evidence="3" type="ORF">KDAU_56490</name>
</gene>
<dbReference type="InterPro" id="IPR036291">
    <property type="entry name" value="NAD(P)-bd_dom_sf"/>
</dbReference>
<evidence type="ECO:0000256" key="1">
    <source>
        <dbReference type="ARBA" id="ARBA00023002"/>
    </source>
</evidence>
<dbReference type="PRINTS" id="PR00080">
    <property type="entry name" value="SDRFAMILY"/>
</dbReference>